<protein>
    <recommendedName>
        <fullName evidence="3">Flavin reductase like domain-containing protein</fullName>
    </recommendedName>
</protein>
<feature type="region of interest" description="Disordered" evidence="2">
    <location>
        <begin position="1"/>
        <end position="35"/>
    </location>
</feature>
<keyword evidence="1" id="KW-0560">Oxidoreductase</keyword>
<feature type="compositionally biased region" description="Polar residues" evidence="2">
    <location>
        <begin position="12"/>
        <end position="30"/>
    </location>
</feature>
<evidence type="ECO:0000256" key="2">
    <source>
        <dbReference type="SAM" id="MobiDB-lite"/>
    </source>
</evidence>
<evidence type="ECO:0000256" key="1">
    <source>
        <dbReference type="ARBA" id="ARBA00023002"/>
    </source>
</evidence>
<accession>A0A5N5DLZ6</accession>
<gene>
    <name evidence="4" type="ORF">DBV05_g2722</name>
</gene>
<dbReference type="EMBL" id="VCHE01000010">
    <property type="protein sequence ID" value="KAB2578767.1"/>
    <property type="molecule type" value="Genomic_DNA"/>
</dbReference>
<dbReference type="GO" id="GO:0042602">
    <property type="term" value="F:riboflavin reductase (NADPH) activity"/>
    <property type="evidence" value="ECO:0007669"/>
    <property type="project" value="TreeGrafter"/>
</dbReference>
<dbReference type="SUPFAM" id="SSF50475">
    <property type="entry name" value="FMN-binding split barrel"/>
    <property type="match status" value="1"/>
</dbReference>
<dbReference type="Pfam" id="PF01613">
    <property type="entry name" value="Flavin_Reduct"/>
    <property type="match status" value="1"/>
</dbReference>
<keyword evidence="5" id="KW-1185">Reference proteome</keyword>
<sequence length="238" mass="26039">MRRTTVDDETTPSHQPISTAQQPISTQETLQEPIADDDKDLEEFAGDHSDPRHIVRVCSLVRSIFRSVAHPVAIVTALAPETADDSIGVSDGSFGGTQVGDEWEDALKSMRAMTISSLNTVSLDPTPVISFNVRVPSSTWDAIRARRHFRVALLKATERGSEIAKLFSKGDAMEGYRLVLAGGSSVTLHQPGSLLRVTESAVQRKVTAKNIDPNPAPYIKSRAFLCFFDAELRPEHSE</sequence>
<dbReference type="PANTHER" id="PTHR30466">
    <property type="entry name" value="FLAVIN REDUCTASE"/>
    <property type="match status" value="1"/>
</dbReference>
<evidence type="ECO:0000313" key="5">
    <source>
        <dbReference type="Proteomes" id="UP000325902"/>
    </source>
</evidence>
<evidence type="ECO:0000259" key="3">
    <source>
        <dbReference type="Pfam" id="PF01613"/>
    </source>
</evidence>
<dbReference type="Proteomes" id="UP000325902">
    <property type="component" value="Unassembled WGS sequence"/>
</dbReference>
<name>A0A5N5DLZ6_9PEZI</name>
<dbReference type="PANTHER" id="PTHR30466:SF1">
    <property type="entry name" value="FMN REDUCTASE (NADH) RUTF"/>
    <property type="match status" value="1"/>
</dbReference>
<dbReference type="InterPro" id="IPR012349">
    <property type="entry name" value="Split_barrel_FMN-bd"/>
</dbReference>
<dbReference type="InterPro" id="IPR050268">
    <property type="entry name" value="NADH-dep_flavin_reductase"/>
</dbReference>
<dbReference type="AlphaFoldDB" id="A0A5N5DLZ6"/>
<dbReference type="Gene3D" id="2.30.110.10">
    <property type="entry name" value="Electron Transport, Fmn-binding Protein, Chain A"/>
    <property type="match status" value="1"/>
</dbReference>
<feature type="domain" description="Flavin reductase like" evidence="3">
    <location>
        <begin position="65"/>
        <end position="183"/>
    </location>
</feature>
<dbReference type="OrthoDB" id="2015405at2759"/>
<dbReference type="GO" id="GO:0010181">
    <property type="term" value="F:FMN binding"/>
    <property type="evidence" value="ECO:0007669"/>
    <property type="project" value="InterPro"/>
</dbReference>
<evidence type="ECO:0000313" key="4">
    <source>
        <dbReference type="EMBL" id="KAB2578767.1"/>
    </source>
</evidence>
<reference evidence="4 5" key="1">
    <citation type="journal article" date="2019" name="Sci. Rep.">
        <title>A multi-omics analysis of the grapevine pathogen Lasiodiplodia theobromae reveals that temperature affects the expression of virulence- and pathogenicity-related genes.</title>
        <authorList>
            <person name="Felix C."/>
            <person name="Meneses R."/>
            <person name="Goncalves M.F.M."/>
            <person name="Tilleman L."/>
            <person name="Duarte A.S."/>
            <person name="Jorrin-Novo J.V."/>
            <person name="Van de Peer Y."/>
            <person name="Deforce D."/>
            <person name="Van Nieuwerburgh F."/>
            <person name="Esteves A.C."/>
            <person name="Alves A."/>
        </authorList>
    </citation>
    <scope>NUCLEOTIDE SEQUENCE [LARGE SCALE GENOMIC DNA]</scope>
    <source>
        <strain evidence="4 5">LA-SOL3</strain>
    </source>
</reference>
<dbReference type="InterPro" id="IPR002563">
    <property type="entry name" value="Flavin_Rdtase-like_dom"/>
</dbReference>
<comment type="caution">
    <text evidence="4">The sequence shown here is derived from an EMBL/GenBank/DDBJ whole genome shotgun (WGS) entry which is preliminary data.</text>
</comment>
<proteinExistence type="predicted"/>
<organism evidence="4 5">
    <name type="scientific">Lasiodiplodia theobromae</name>
    <dbReference type="NCBI Taxonomy" id="45133"/>
    <lineage>
        <taxon>Eukaryota</taxon>
        <taxon>Fungi</taxon>
        <taxon>Dikarya</taxon>
        <taxon>Ascomycota</taxon>
        <taxon>Pezizomycotina</taxon>
        <taxon>Dothideomycetes</taxon>
        <taxon>Dothideomycetes incertae sedis</taxon>
        <taxon>Botryosphaeriales</taxon>
        <taxon>Botryosphaeriaceae</taxon>
        <taxon>Lasiodiplodia</taxon>
    </lineage>
</organism>